<evidence type="ECO:0000313" key="2">
    <source>
        <dbReference type="Proteomes" id="UP000094385"/>
    </source>
</evidence>
<dbReference type="OrthoDB" id="5440at2759"/>
<organism evidence="1 2">
    <name type="scientific">Lipomyces starkeyi NRRL Y-11557</name>
    <dbReference type="NCBI Taxonomy" id="675824"/>
    <lineage>
        <taxon>Eukaryota</taxon>
        <taxon>Fungi</taxon>
        <taxon>Dikarya</taxon>
        <taxon>Ascomycota</taxon>
        <taxon>Saccharomycotina</taxon>
        <taxon>Lipomycetes</taxon>
        <taxon>Lipomycetales</taxon>
        <taxon>Lipomycetaceae</taxon>
        <taxon>Lipomyces</taxon>
    </lineage>
</organism>
<dbReference type="Proteomes" id="UP000094385">
    <property type="component" value="Unassembled WGS sequence"/>
</dbReference>
<gene>
    <name evidence="1" type="ORF">LIPSTDRAFT_3251</name>
</gene>
<dbReference type="STRING" id="675824.A0A1E3Q5N7"/>
<dbReference type="Gene3D" id="3.10.450.50">
    <property type="match status" value="1"/>
</dbReference>
<dbReference type="AlphaFoldDB" id="A0A1E3Q5N7"/>
<dbReference type="SUPFAM" id="SSF54427">
    <property type="entry name" value="NTF2-like"/>
    <property type="match status" value="1"/>
</dbReference>
<dbReference type="InterPro" id="IPR032710">
    <property type="entry name" value="NTF2-like_dom_sf"/>
</dbReference>
<name>A0A1E3Q5N7_LIPST</name>
<keyword evidence="2" id="KW-1185">Reference proteome</keyword>
<dbReference type="PANTHER" id="PTHR38436">
    <property type="entry name" value="POLYKETIDE CYCLASE SNOAL-LIKE DOMAIN"/>
    <property type="match status" value="1"/>
</dbReference>
<reference evidence="1 2" key="1">
    <citation type="journal article" date="2016" name="Proc. Natl. Acad. Sci. U.S.A.">
        <title>Comparative genomics of biotechnologically important yeasts.</title>
        <authorList>
            <person name="Riley R."/>
            <person name="Haridas S."/>
            <person name="Wolfe K.H."/>
            <person name="Lopes M.R."/>
            <person name="Hittinger C.T."/>
            <person name="Goeker M."/>
            <person name="Salamov A.A."/>
            <person name="Wisecaver J.H."/>
            <person name="Long T.M."/>
            <person name="Calvey C.H."/>
            <person name="Aerts A.L."/>
            <person name="Barry K.W."/>
            <person name="Choi C."/>
            <person name="Clum A."/>
            <person name="Coughlan A.Y."/>
            <person name="Deshpande S."/>
            <person name="Douglass A.P."/>
            <person name="Hanson S.J."/>
            <person name="Klenk H.-P."/>
            <person name="LaButti K.M."/>
            <person name="Lapidus A."/>
            <person name="Lindquist E.A."/>
            <person name="Lipzen A.M."/>
            <person name="Meier-Kolthoff J.P."/>
            <person name="Ohm R.A."/>
            <person name="Otillar R.P."/>
            <person name="Pangilinan J.L."/>
            <person name="Peng Y."/>
            <person name="Rokas A."/>
            <person name="Rosa C.A."/>
            <person name="Scheuner C."/>
            <person name="Sibirny A.A."/>
            <person name="Slot J.C."/>
            <person name="Stielow J.B."/>
            <person name="Sun H."/>
            <person name="Kurtzman C.P."/>
            <person name="Blackwell M."/>
            <person name="Grigoriev I.V."/>
            <person name="Jeffries T.W."/>
        </authorList>
    </citation>
    <scope>NUCLEOTIDE SEQUENCE [LARGE SCALE GENOMIC DNA]</scope>
    <source>
        <strain evidence="1 2">NRRL Y-11557</strain>
    </source>
</reference>
<dbReference type="EMBL" id="KV454294">
    <property type="protein sequence ID" value="ODQ72888.1"/>
    <property type="molecule type" value="Genomic_DNA"/>
</dbReference>
<evidence type="ECO:0000313" key="1">
    <source>
        <dbReference type="EMBL" id="ODQ72888.1"/>
    </source>
</evidence>
<dbReference type="GO" id="GO:0030638">
    <property type="term" value="P:polyketide metabolic process"/>
    <property type="evidence" value="ECO:0007669"/>
    <property type="project" value="InterPro"/>
</dbReference>
<accession>A0A1E3Q5N7</accession>
<dbReference type="InterPro" id="IPR009959">
    <property type="entry name" value="Cyclase_SnoaL-like"/>
</dbReference>
<evidence type="ECO:0008006" key="3">
    <source>
        <dbReference type="Google" id="ProtNLM"/>
    </source>
</evidence>
<dbReference type="PANTHER" id="PTHR38436:SF3">
    <property type="entry name" value="CARBOXYMETHYLENEBUTENOLIDASE-RELATED"/>
    <property type="match status" value="1"/>
</dbReference>
<proteinExistence type="predicted"/>
<protein>
    <recommendedName>
        <fullName evidence="3">SnoaL-like domain-containing protein</fullName>
    </recommendedName>
</protein>
<sequence length="411" mass="45960">MEELGAQLPSAPVSQLAHNAVLQPPLSRRGYGPGLVIIIPETHCDISCKVTLDPHPMQKWAEEGFAIVRVSVSAEPLHSSIFDIGVALELGVATFKSLLECDVKDKFAVLIYGSKSDFPAPFAEGLHAAIASNHDIITYVAYDDWEISSKPGLLHLAGRNATPKKENLTQYTYAEAASPGFILPGHDDFRVSPASLAHSRSLTFLKKYLQGPYFDLEAIWDEHTYFEFEKRSVHSTMGTMVQEPYVNHIPTLTGGVGRSKLAQFYQDHFVFNNPDDTALQLVSRTVGIDRVIDEFIFSFTHTKEIDWLIPGIPPTGQRLRIPFTSIVNIRGDRLYHEHISWDQATVLVQLGLMPEYLPFPYPLPGDRLPAPGRRFEYRVPAAGVETALKLEDESSVPSNKMFEFQIREVDE</sequence>